<evidence type="ECO:0000256" key="5">
    <source>
        <dbReference type="ARBA" id="ARBA00022989"/>
    </source>
</evidence>
<dbReference type="InterPro" id="IPR011066">
    <property type="entry name" value="MscS_channel_C_sf"/>
</dbReference>
<organism evidence="11 12">
    <name type="scientific">Candidatus Desulfatibia profunda</name>
    <dbReference type="NCBI Taxonomy" id="2841695"/>
    <lineage>
        <taxon>Bacteria</taxon>
        <taxon>Pseudomonadati</taxon>
        <taxon>Thermodesulfobacteriota</taxon>
        <taxon>Desulfobacteria</taxon>
        <taxon>Desulfobacterales</taxon>
        <taxon>Desulfobacterales incertae sedis</taxon>
        <taxon>Candidatus Desulfatibia</taxon>
    </lineage>
</organism>
<evidence type="ECO:0000256" key="2">
    <source>
        <dbReference type="ARBA" id="ARBA00008017"/>
    </source>
</evidence>
<dbReference type="GO" id="GO:0008381">
    <property type="term" value="F:mechanosensitive monoatomic ion channel activity"/>
    <property type="evidence" value="ECO:0007669"/>
    <property type="project" value="UniProtKB-ARBA"/>
</dbReference>
<protein>
    <submittedName>
        <fullName evidence="11">Mechanosensitive ion channel</fullName>
    </submittedName>
</protein>
<dbReference type="InterPro" id="IPR011014">
    <property type="entry name" value="MscS_channel_TM-2"/>
</dbReference>
<evidence type="ECO:0000256" key="4">
    <source>
        <dbReference type="ARBA" id="ARBA00022692"/>
    </source>
</evidence>
<evidence type="ECO:0000256" key="1">
    <source>
        <dbReference type="ARBA" id="ARBA00004651"/>
    </source>
</evidence>
<evidence type="ECO:0000313" key="12">
    <source>
        <dbReference type="Proteomes" id="UP000603434"/>
    </source>
</evidence>
<dbReference type="SUPFAM" id="SSF82861">
    <property type="entry name" value="Mechanosensitive channel protein MscS (YggB), transmembrane region"/>
    <property type="match status" value="1"/>
</dbReference>
<dbReference type="GO" id="GO:0005886">
    <property type="term" value="C:plasma membrane"/>
    <property type="evidence" value="ECO:0007669"/>
    <property type="project" value="UniProtKB-SubCell"/>
</dbReference>
<comment type="subcellular location">
    <subcellularLocation>
        <location evidence="1">Cell membrane</location>
        <topology evidence="1">Multi-pass membrane protein</topology>
    </subcellularLocation>
</comment>
<accession>A0A8J6TI90</accession>
<dbReference type="InterPro" id="IPR023408">
    <property type="entry name" value="MscS_beta-dom_sf"/>
</dbReference>
<keyword evidence="3" id="KW-1003">Cell membrane</keyword>
<evidence type="ECO:0000256" key="7">
    <source>
        <dbReference type="SAM" id="Coils"/>
    </source>
</evidence>
<dbReference type="InterPro" id="IPR010920">
    <property type="entry name" value="LSM_dom_sf"/>
</dbReference>
<evidence type="ECO:0000259" key="9">
    <source>
        <dbReference type="Pfam" id="PF00924"/>
    </source>
</evidence>
<dbReference type="Pfam" id="PF21082">
    <property type="entry name" value="MS_channel_3rd"/>
    <property type="match status" value="1"/>
</dbReference>
<dbReference type="Gene3D" id="2.30.30.60">
    <property type="match status" value="1"/>
</dbReference>
<dbReference type="InterPro" id="IPR049278">
    <property type="entry name" value="MS_channel_C"/>
</dbReference>
<comment type="similarity">
    <text evidence="2">Belongs to the MscS (TC 1.A.23) family.</text>
</comment>
<name>A0A8J6TI90_9BACT</name>
<evidence type="ECO:0000256" key="3">
    <source>
        <dbReference type="ARBA" id="ARBA00022475"/>
    </source>
</evidence>
<keyword evidence="6 8" id="KW-0472">Membrane</keyword>
<dbReference type="Pfam" id="PF00924">
    <property type="entry name" value="MS_channel_2nd"/>
    <property type="match status" value="1"/>
</dbReference>
<evidence type="ECO:0000313" key="11">
    <source>
        <dbReference type="EMBL" id="MBC8360757.1"/>
    </source>
</evidence>
<proteinExistence type="inferred from homology"/>
<dbReference type="AlphaFoldDB" id="A0A8J6TI90"/>
<reference evidence="11 12" key="1">
    <citation type="submission" date="2020-08" db="EMBL/GenBank/DDBJ databases">
        <title>Bridging the membrane lipid divide: bacteria of the FCB group superphylum have the potential to synthesize archaeal ether lipids.</title>
        <authorList>
            <person name="Villanueva L."/>
            <person name="Von Meijenfeldt F.A.B."/>
            <person name="Westbye A.B."/>
            <person name="Yadav S."/>
            <person name="Hopmans E.C."/>
            <person name="Dutilh B.E."/>
            <person name="Sinninghe Damste J.S."/>
        </authorList>
    </citation>
    <scope>NUCLEOTIDE SEQUENCE [LARGE SCALE GENOMIC DNA]</scope>
    <source>
        <strain evidence="11">NIOZ-UU30</strain>
    </source>
</reference>
<feature type="coiled-coil region" evidence="7">
    <location>
        <begin position="117"/>
        <end position="144"/>
    </location>
</feature>
<evidence type="ECO:0000256" key="6">
    <source>
        <dbReference type="ARBA" id="ARBA00023136"/>
    </source>
</evidence>
<dbReference type="Proteomes" id="UP000603434">
    <property type="component" value="Unassembled WGS sequence"/>
</dbReference>
<dbReference type="Gene3D" id="1.10.287.1260">
    <property type="match status" value="1"/>
</dbReference>
<dbReference type="SUPFAM" id="SSF50182">
    <property type="entry name" value="Sm-like ribonucleoproteins"/>
    <property type="match status" value="1"/>
</dbReference>
<dbReference type="InterPro" id="IPR052702">
    <property type="entry name" value="MscS-like_channel"/>
</dbReference>
<keyword evidence="5 8" id="KW-1133">Transmembrane helix</keyword>
<feature type="transmembrane region" description="Helical" evidence="8">
    <location>
        <begin position="238"/>
        <end position="258"/>
    </location>
</feature>
<feature type="transmembrane region" description="Helical" evidence="8">
    <location>
        <begin position="22"/>
        <end position="44"/>
    </location>
</feature>
<gene>
    <name evidence="11" type="ORF">H8E23_05120</name>
</gene>
<keyword evidence="4 8" id="KW-0812">Transmembrane</keyword>
<dbReference type="EMBL" id="JACNJH010000104">
    <property type="protein sequence ID" value="MBC8360757.1"/>
    <property type="molecule type" value="Genomic_DNA"/>
</dbReference>
<dbReference type="Gene3D" id="3.30.70.100">
    <property type="match status" value="1"/>
</dbReference>
<dbReference type="InterPro" id="IPR006685">
    <property type="entry name" value="MscS_channel_2nd"/>
</dbReference>
<dbReference type="SUPFAM" id="SSF82689">
    <property type="entry name" value="Mechanosensitive channel protein MscS (YggB), C-terminal domain"/>
    <property type="match status" value="1"/>
</dbReference>
<evidence type="ECO:0000256" key="8">
    <source>
        <dbReference type="SAM" id="Phobius"/>
    </source>
</evidence>
<dbReference type="PANTHER" id="PTHR30347">
    <property type="entry name" value="POTASSIUM CHANNEL RELATED"/>
    <property type="match status" value="1"/>
</dbReference>
<evidence type="ECO:0000259" key="10">
    <source>
        <dbReference type="Pfam" id="PF21082"/>
    </source>
</evidence>
<comment type="caution">
    <text evidence="11">The sequence shown here is derived from an EMBL/GenBank/DDBJ whole genome shotgun (WGS) entry which is preliminary data.</text>
</comment>
<feature type="domain" description="Mechanosensitive ion channel MscS C-terminal" evidence="10">
    <location>
        <begin position="332"/>
        <end position="415"/>
    </location>
</feature>
<keyword evidence="7" id="KW-0175">Coiled coil</keyword>
<sequence>MSDLLCLCAGHFKSRLLKIRTLYQFSGIGGSVMLVFFSLTSALWPALPSALEANQTTPPATQQEVPFEIEASSIELKIKEIKSRLAEAEAAENDRTAQQLGVKLSQVQERTTKVRDLETVYQRLNTALKKKTALEKEEDLLRKRVPVQQQIEISREPPYSLSFYDTILAQLATAEHKAETANLAISLADKALLTTRRLLSRTQLQETTTAAFEKTTDYFTIFLIVLFALRVVNIPLTLFTFLGGAVAIGVGFGAQNLINNFISSFIIMAEQPIKIGDLIEIEGNFAMVEEIGARCTRIRTGANVHILVPNSSFLEKNIINWTLSDKEVRAHVTVGVIYGSPVREAERIMLQVANEHKRVRKNPAAFVLFNDFGDNALIFDLYFWISMSRIMDRRTIESDIRFRIDELFRAANIVIAFPQRDVHLDTQRPLEFRLVNADTRFEIKEKK</sequence>
<dbReference type="PANTHER" id="PTHR30347:SF1">
    <property type="entry name" value="MECHANOSENSITIVE CHANNEL MSCK"/>
    <property type="match status" value="1"/>
</dbReference>
<feature type="domain" description="Mechanosensitive ion channel MscS" evidence="9">
    <location>
        <begin position="256"/>
        <end position="322"/>
    </location>
</feature>